<evidence type="ECO:0000256" key="2">
    <source>
        <dbReference type="SAM" id="MobiDB-lite"/>
    </source>
</evidence>
<dbReference type="InterPro" id="IPR013087">
    <property type="entry name" value="Znf_C2H2_type"/>
</dbReference>
<proteinExistence type="predicted"/>
<dbReference type="GeneID" id="83182369"/>
<comment type="caution">
    <text evidence="4">The sequence shown here is derived from an EMBL/GenBank/DDBJ whole genome shotgun (WGS) entry which is preliminary data.</text>
</comment>
<keyword evidence="5" id="KW-1185">Reference proteome</keyword>
<feature type="compositionally biased region" description="Low complexity" evidence="2">
    <location>
        <begin position="205"/>
        <end position="214"/>
    </location>
</feature>
<dbReference type="Gene3D" id="3.30.160.60">
    <property type="entry name" value="Classic Zinc Finger"/>
    <property type="match status" value="1"/>
</dbReference>
<sequence>MARSLPENVQTFDASSSYPSPVSATTPQGLGFSTVGLGISGCGLEPGFNNLRVIPGAVPFAASATAPSQMVPIESYYGITMKVDDFSRPCFSVHNGLPPASDSPINLYDSQTMGVSPSYNTSLEVGGQGTFTQSLDSWAPTSCSGPTTPLEAVVATGHWDQPYFPESCITANPPRLPISSGPYHHMAVTGGSRPPTSHYHAARLSSSPRSTTSSECVIPNIPQKVNKNHRCSKTQMDKDMDGGRKCRVCGFVFTRRSNCTEHEKRHDPGFKKVFCDECKKAFGRNADLRRHIESASQVTESDNDTC</sequence>
<dbReference type="SUPFAM" id="SSF57667">
    <property type="entry name" value="beta-beta-alpha zinc fingers"/>
    <property type="match status" value="1"/>
</dbReference>
<dbReference type="Pfam" id="PF00096">
    <property type="entry name" value="zf-C2H2"/>
    <property type="match status" value="1"/>
</dbReference>
<feature type="domain" description="C2H2-type" evidence="3">
    <location>
        <begin position="273"/>
        <end position="302"/>
    </location>
</feature>
<dbReference type="Proteomes" id="UP001150904">
    <property type="component" value="Unassembled WGS sequence"/>
</dbReference>
<protein>
    <recommendedName>
        <fullName evidence="3">C2H2-type domain-containing protein</fullName>
    </recommendedName>
</protein>
<dbReference type="RefSeq" id="XP_058305056.1">
    <property type="nucleotide sequence ID" value="XM_058455068.1"/>
</dbReference>
<reference evidence="4" key="2">
    <citation type="journal article" date="2023" name="IMA Fungus">
        <title>Comparative genomic study of the Penicillium genus elucidates a diverse pangenome and 15 lateral gene transfer events.</title>
        <authorList>
            <person name="Petersen C."/>
            <person name="Sorensen T."/>
            <person name="Nielsen M.R."/>
            <person name="Sondergaard T.E."/>
            <person name="Sorensen J.L."/>
            <person name="Fitzpatrick D.A."/>
            <person name="Frisvad J.C."/>
            <person name="Nielsen K.L."/>
        </authorList>
    </citation>
    <scope>NUCLEOTIDE SEQUENCE</scope>
    <source>
        <strain evidence="4">IBT 15544</strain>
    </source>
</reference>
<dbReference type="AlphaFoldDB" id="A0A9W9JD26"/>
<feature type="compositionally biased region" description="Polar residues" evidence="2">
    <location>
        <begin position="7"/>
        <end position="23"/>
    </location>
</feature>
<name>A0A9W9JD26_9EURO</name>
<reference evidence="4" key="1">
    <citation type="submission" date="2022-12" db="EMBL/GenBank/DDBJ databases">
        <authorList>
            <person name="Petersen C."/>
        </authorList>
    </citation>
    <scope>NUCLEOTIDE SEQUENCE</scope>
    <source>
        <strain evidence="4">IBT 15544</strain>
    </source>
</reference>
<dbReference type="SMART" id="SM00355">
    <property type="entry name" value="ZnF_C2H2"/>
    <property type="match status" value="2"/>
</dbReference>
<evidence type="ECO:0000313" key="4">
    <source>
        <dbReference type="EMBL" id="KAJ5194568.1"/>
    </source>
</evidence>
<keyword evidence="1" id="KW-0863">Zinc-finger</keyword>
<keyword evidence="1" id="KW-0862">Zinc</keyword>
<dbReference type="PROSITE" id="PS00028">
    <property type="entry name" value="ZINC_FINGER_C2H2_1"/>
    <property type="match status" value="1"/>
</dbReference>
<dbReference type="InterPro" id="IPR036236">
    <property type="entry name" value="Znf_C2H2_sf"/>
</dbReference>
<evidence type="ECO:0000259" key="3">
    <source>
        <dbReference type="PROSITE" id="PS50157"/>
    </source>
</evidence>
<evidence type="ECO:0000256" key="1">
    <source>
        <dbReference type="PROSITE-ProRule" id="PRU00042"/>
    </source>
</evidence>
<accession>A0A9W9JD26</accession>
<feature type="region of interest" description="Disordered" evidence="2">
    <location>
        <begin position="1"/>
        <end position="23"/>
    </location>
</feature>
<dbReference type="EMBL" id="JAPQKR010000015">
    <property type="protein sequence ID" value="KAJ5194568.1"/>
    <property type="molecule type" value="Genomic_DNA"/>
</dbReference>
<dbReference type="GO" id="GO:0008270">
    <property type="term" value="F:zinc ion binding"/>
    <property type="evidence" value="ECO:0007669"/>
    <property type="project" value="UniProtKB-KW"/>
</dbReference>
<keyword evidence="1" id="KW-0479">Metal-binding</keyword>
<evidence type="ECO:0000313" key="5">
    <source>
        <dbReference type="Proteomes" id="UP001150904"/>
    </source>
</evidence>
<gene>
    <name evidence="4" type="ORF">N7498_008006</name>
</gene>
<feature type="region of interest" description="Disordered" evidence="2">
    <location>
        <begin position="190"/>
        <end position="214"/>
    </location>
</feature>
<dbReference type="OrthoDB" id="6910977at2759"/>
<organism evidence="4 5">
    <name type="scientific">Penicillium cinerascens</name>
    <dbReference type="NCBI Taxonomy" id="70096"/>
    <lineage>
        <taxon>Eukaryota</taxon>
        <taxon>Fungi</taxon>
        <taxon>Dikarya</taxon>
        <taxon>Ascomycota</taxon>
        <taxon>Pezizomycotina</taxon>
        <taxon>Eurotiomycetes</taxon>
        <taxon>Eurotiomycetidae</taxon>
        <taxon>Eurotiales</taxon>
        <taxon>Aspergillaceae</taxon>
        <taxon>Penicillium</taxon>
    </lineage>
</organism>
<feature type="domain" description="C2H2-type" evidence="3">
    <location>
        <begin position="244"/>
        <end position="266"/>
    </location>
</feature>
<dbReference type="PROSITE" id="PS50157">
    <property type="entry name" value="ZINC_FINGER_C2H2_2"/>
    <property type="match status" value="2"/>
</dbReference>